<dbReference type="CDD" id="cd00051">
    <property type="entry name" value="EFh"/>
    <property type="match status" value="1"/>
</dbReference>
<feature type="compositionally biased region" description="Gly residues" evidence="1">
    <location>
        <begin position="130"/>
        <end position="140"/>
    </location>
</feature>
<evidence type="ECO:0000256" key="2">
    <source>
        <dbReference type="SAM" id="SignalP"/>
    </source>
</evidence>
<dbReference type="PANTHER" id="PTHR10827:SF85">
    <property type="entry name" value="CALCIUM-BINDING PROTEIN"/>
    <property type="match status" value="1"/>
</dbReference>
<dbReference type="SUPFAM" id="SSF47473">
    <property type="entry name" value="EF-hand"/>
    <property type="match status" value="1"/>
</dbReference>
<dbReference type="OrthoDB" id="113323at2"/>
<dbReference type="SMART" id="SM00054">
    <property type="entry name" value="EFh"/>
    <property type="match status" value="3"/>
</dbReference>
<evidence type="ECO:0000313" key="5">
    <source>
        <dbReference type="Proteomes" id="UP000318681"/>
    </source>
</evidence>
<dbReference type="Pfam" id="PF13499">
    <property type="entry name" value="EF-hand_7"/>
    <property type="match status" value="1"/>
</dbReference>
<dbReference type="InterPro" id="IPR011992">
    <property type="entry name" value="EF-hand-dom_pair"/>
</dbReference>
<reference evidence="4 5" key="1">
    <citation type="submission" date="2019-07" db="EMBL/GenBank/DDBJ databases">
        <title>Sphingomonas solaris sp. nov., isolated from a solar panel from Boston, Massachusetts.</title>
        <authorList>
            <person name="Tanner K."/>
            <person name="Pascual J."/>
            <person name="Mancuso C."/>
            <person name="Pereto J."/>
            <person name="Khalil A."/>
            <person name="Vilanova C."/>
        </authorList>
    </citation>
    <scope>NUCLEOTIDE SEQUENCE [LARGE SCALE GENOMIC DNA]</scope>
    <source>
        <strain evidence="4 5">R4DWN</strain>
    </source>
</reference>
<feature type="region of interest" description="Disordered" evidence="1">
    <location>
        <begin position="69"/>
        <end position="140"/>
    </location>
</feature>
<dbReference type="Pfam" id="PF13202">
    <property type="entry name" value="EF-hand_5"/>
    <property type="match status" value="2"/>
</dbReference>
<feature type="domain" description="EF-hand" evidence="3">
    <location>
        <begin position="38"/>
        <end position="73"/>
    </location>
</feature>
<name>A0A558R9U7_9SPHN</name>
<dbReference type="PROSITE" id="PS50222">
    <property type="entry name" value="EF_HAND_2"/>
    <property type="match status" value="2"/>
</dbReference>
<gene>
    <name evidence="4" type="ORF">FOY91_05320</name>
</gene>
<evidence type="ECO:0000259" key="3">
    <source>
        <dbReference type="PROSITE" id="PS50222"/>
    </source>
</evidence>
<dbReference type="InterPro" id="IPR002048">
    <property type="entry name" value="EF_hand_dom"/>
</dbReference>
<dbReference type="Gene3D" id="1.10.238.10">
    <property type="entry name" value="EF-hand"/>
    <property type="match status" value="2"/>
</dbReference>
<proteinExistence type="predicted"/>
<accession>A0A558R9U7</accession>
<dbReference type="PANTHER" id="PTHR10827">
    <property type="entry name" value="RETICULOCALBIN"/>
    <property type="match status" value="1"/>
</dbReference>
<feature type="compositionally biased region" description="Basic residues" evidence="1">
    <location>
        <begin position="116"/>
        <end position="129"/>
    </location>
</feature>
<dbReference type="Proteomes" id="UP000318681">
    <property type="component" value="Unassembled WGS sequence"/>
</dbReference>
<dbReference type="EMBL" id="VNIM01000013">
    <property type="protein sequence ID" value="TVV76156.1"/>
    <property type="molecule type" value="Genomic_DNA"/>
</dbReference>
<keyword evidence="5" id="KW-1185">Reference proteome</keyword>
<dbReference type="PROSITE" id="PS00018">
    <property type="entry name" value="EF_HAND_1"/>
    <property type="match status" value="2"/>
</dbReference>
<dbReference type="AlphaFoldDB" id="A0A558R9U7"/>
<organism evidence="4 5">
    <name type="scientific">Alterirhizorhabdus solaris</name>
    <dbReference type="NCBI Taxonomy" id="2529389"/>
    <lineage>
        <taxon>Bacteria</taxon>
        <taxon>Pseudomonadati</taxon>
        <taxon>Pseudomonadota</taxon>
        <taxon>Alphaproteobacteria</taxon>
        <taxon>Sphingomonadales</taxon>
        <taxon>Rhizorhabdaceae</taxon>
        <taxon>Alterirhizorhabdus</taxon>
    </lineage>
</organism>
<dbReference type="RefSeq" id="WP_145148874.1">
    <property type="nucleotide sequence ID" value="NZ_VNIM01000013.1"/>
</dbReference>
<evidence type="ECO:0000256" key="1">
    <source>
        <dbReference type="SAM" id="MobiDB-lite"/>
    </source>
</evidence>
<feature type="chain" id="PRO_5021943111" evidence="2">
    <location>
        <begin position="25"/>
        <end position="206"/>
    </location>
</feature>
<comment type="caution">
    <text evidence="4">The sequence shown here is derived from an EMBL/GenBank/DDBJ whole genome shotgun (WGS) entry which is preliminary data.</text>
</comment>
<feature type="compositionally biased region" description="Basic and acidic residues" evidence="1">
    <location>
        <begin position="69"/>
        <end position="115"/>
    </location>
</feature>
<dbReference type="InterPro" id="IPR018247">
    <property type="entry name" value="EF_Hand_1_Ca_BS"/>
</dbReference>
<evidence type="ECO:0000313" key="4">
    <source>
        <dbReference type="EMBL" id="TVV76156.1"/>
    </source>
</evidence>
<keyword evidence="2" id="KW-0732">Signal</keyword>
<dbReference type="GO" id="GO:0005509">
    <property type="term" value="F:calcium ion binding"/>
    <property type="evidence" value="ECO:0007669"/>
    <property type="project" value="InterPro"/>
</dbReference>
<feature type="domain" description="EF-hand" evidence="3">
    <location>
        <begin position="77"/>
        <end position="112"/>
    </location>
</feature>
<protein>
    <submittedName>
        <fullName evidence="4">Calcium-binding protein</fullName>
    </submittedName>
</protein>
<feature type="signal peptide" evidence="2">
    <location>
        <begin position="1"/>
        <end position="24"/>
    </location>
</feature>
<sequence>MRNTLIAAATFLATAATFSVPAMAVEQGKPGGTLTRAEVQAKVQARFAAVDANRDGTVTRAEFDAHATKMKAERAAKRGERRSERFASLDTNKDGQVSREEFTAADAKRGADGKGHGKHRGGHGGHRMGKGGWGGHGMAGWGGRGGEDMFAAMDANKDGRVTLAEASARPLAMFDAADANKDGTVTPEERRAARATARAAWAAKRG</sequence>